<keyword evidence="1" id="KW-0238">DNA-binding</keyword>
<dbReference type="Ensembl" id="ENSFCTT00005030139.1">
    <property type="protein sequence ID" value="ENSFCTP00005019753.1"/>
    <property type="gene ID" value="ENSFCTG00005010775.1"/>
</dbReference>
<proteinExistence type="predicted"/>
<gene>
    <name evidence="3" type="primary">HMGA1</name>
</gene>
<evidence type="ECO:0000256" key="1">
    <source>
        <dbReference type="ARBA" id="ARBA00023125"/>
    </source>
</evidence>
<reference evidence="3" key="3">
    <citation type="submission" date="2025-09" db="UniProtKB">
        <authorList>
            <consortium name="Ensembl"/>
        </authorList>
    </citation>
    <scope>IDENTIFICATION</scope>
    <source>
        <strain evidence="3">breed Abyssinian</strain>
    </source>
</reference>
<dbReference type="PRINTS" id="PR00930">
    <property type="entry name" value="HIGHMOBLTYIY"/>
</dbReference>
<evidence type="ECO:0000256" key="2">
    <source>
        <dbReference type="SAM" id="MobiDB-lite"/>
    </source>
</evidence>
<reference evidence="3 4" key="1">
    <citation type="submission" date="2021-02" db="EMBL/GenBank/DDBJ databases">
        <title>Safari Cat Assemblies.</title>
        <authorList>
            <person name="Bredemeyer K.R."/>
            <person name="Murphy W.J."/>
        </authorList>
    </citation>
    <scope>NUCLEOTIDE SEQUENCE [LARGE SCALE GENOMIC DNA]</scope>
</reference>
<dbReference type="PANTHER" id="PTHR23341:SF1">
    <property type="entry name" value="HIGH MOBILITY GROUP PROTEIN HMG-I_HMG-Y"/>
    <property type="match status" value="1"/>
</dbReference>
<evidence type="ECO:0000313" key="3">
    <source>
        <dbReference type="Ensembl" id="ENSFCTP00005019753.1"/>
    </source>
</evidence>
<protein>
    <submittedName>
        <fullName evidence="3">Uncharacterized protein</fullName>
    </submittedName>
</protein>
<feature type="compositionally biased region" description="Polar residues" evidence="2">
    <location>
        <begin position="1"/>
        <end position="11"/>
    </location>
</feature>
<dbReference type="InterPro" id="IPR000116">
    <property type="entry name" value="HMGA"/>
</dbReference>
<feature type="compositionally biased region" description="Low complexity" evidence="2">
    <location>
        <begin position="40"/>
        <end position="57"/>
    </location>
</feature>
<feature type="region of interest" description="Disordered" evidence="2">
    <location>
        <begin position="1"/>
        <end position="72"/>
    </location>
</feature>
<keyword evidence="4" id="KW-1185">Reference proteome</keyword>
<reference evidence="3" key="2">
    <citation type="submission" date="2025-08" db="UniProtKB">
        <authorList>
            <consortium name="Ensembl"/>
        </authorList>
    </citation>
    <scope>IDENTIFICATION</scope>
    <source>
        <strain evidence="3">breed Abyssinian</strain>
    </source>
</reference>
<dbReference type="PANTHER" id="PTHR23341">
    <property type="entry name" value="HIGH MOBILITY GROUP PROTEINS HMG-A AND C"/>
    <property type="match status" value="1"/>
</dbReference>
<evidence type="ECO:0000313" key="4">
    <source>
        <dbReference type="Proteomes" id="UP000823872"/>
    </source>
</evidence>
<name>A0ABI7XB36_FELCA</name>
<accession>A0ABI7XB36</accession>
<organism evidence="3 4">
    <name type="scientific">Felis catus</name>
    <name type="common">Cat</name>
    <name type="synonym">Felis silvestris catus</name>
    <dbReference type="NCBI Taxonomy" id="9685"/>
    <lineage>
        <taxon>Eukaryota</taxon>
        <taxon>Metazoa</taxon>
        <taxon>Chordata</taxon>
        <taxon>Craniata</taxon>
        <taxon>Vertebrata</taxon>
        <taxon>Euteleostomi</taxon>
        <taxon>Mammalia</taxon>
        <taxon>Eutheria</taxon>
        <taxon>Laurasiatheria</taxon>
        <taxon>Carnivora</taxon>
        <taxon>Feliformia</taxon>
        <taxon>Felidae</taxon>
        <taxon>Felinae</taxon>
        <taxon>Felis</taxon>
    </lineage>
</organism>
<sequence>MRELNSKSSQPLAFKHEKNGTEKQGWGRLGKDQKEPSEVPAPKQPQGQPKGKNNKGAVKMQKTTTPRKKSRGRTLLTGLLAWGRGGPFCFPILPSSFPLRSLGRLPWP</sequence>
<dbReference type="Proteomes" id="UP000823872">
    <property type="component" value="Chromosome D1"/>
</dbReference>